<dbReference type="GO" id="GO:0006304">
    <property type="term" value="P:DNA modification"/>
    <property type="evidence" value="ECO:0007669"/>
    <property type="project" value="InterPro"/>
</dbReference>
<dbReference type="GO" id="GO:0003677">
    <property type="term" value="F:DNA binding"/>
    <property type="evidence" value="ECO:0007669"/>
    <property type="project" value="InterPro"/>
</dbReference>
<accession>A0A383EGM2</accession>
<dbReference type="InterPro" id="IPR013670">
    <property type="entry name" value="EcoEI_R_C_dom"/>
</dbReference>
<proteinExistence type="predicted"/>
<feature type="non-terminal residue" evidence="2">
    <location>
        <position position="1"/>
    </location>
</feature>
<reference evidence="2" key="1">
    <citation type="submission" date="2018-05" db="EMBL/GenBank/DDBJ databases">
        <authorList>
            <person name="Lanie J.A."/>
            <person name="Ng W.-L."/>
            <person name="Kazmierczak K.M."/>
            <person name="Andrzejewski T.M."/>
            <person name="Davidsen T.M."/>
            <person name="Wayne K.J."/>
            <person name="Tettelin H."/>
            <person name="Glass J.I."/>
            <person name="Rusch D."/>
            <person name="Podicherti R."/>
            <person name="Tsui H.-C.T."/>
            <person name="Winkler M.E."/>
        </authorList>
    </citation>
    <scope>NUCLEOTIDE SEQUENCE</scope>
</reference>
<organism evidence="2">
    <name type="scientific">marine metagenome</name>
    <dbReference type="NCBI Taxonomy" id="408172"/>
    <lineage>
        <taxon>unclassified sequences</taxon>
        <taxon>metagenomes</taxon>
        <taxon>ecological metagenomes</taxon>
    </lineage>
</organism>
<feature type="non-terminal residue" evidence="2">
    <location>
        <position position="231"/>
    </location>
</feature>
<dbReference type="GO" id="GO:0003824">
    <property type="term" value="F:catalytic activity"/>
    <property type="evidence" value="ECO:0007669"/>
    <property type="project" value="InterPro"/>
</dbReference>
<dbReference type="AlphaFoldDB" id="A0A383EGM2"/>
<sequence length="231" mass="26423">PVCSICGKRPCECEGIKTDRCKICGKAPCECDNPPRRKMIKVKLSDGKVRELDSMVQTSFWSTEGKPISSEEFLHSMFGSLPEFFNNEDELRAIWSKPDTRKKLLQELNDNGFTQSQLNDLRSLVHAEDSDLYDVLAYVAFSTNPVKRSQRAEYAKSHFGIYESKQRVFLDFVLKQYVESGVGELDDLKLPELLTLKYKAIADAKRELGDIGSIRNTFIGFQEHLYYAEKD</sequence>
<evidence type="ECO:0000313" key="2">
    <source>
        <dbReference type="EMBL" id="SVE55445.1"/>
    </source>
</evidence>
<dbReference type="Pfam" id="PF08463">
    <property type="entry name" value="EcoEI_R_C"/>
    <property type="match status" value="1"/>
</dbReference>
<name>A0A383EGM2_9ZZZZ</name>
<protein>
    <recommendedName>
        <fullName evidence="1">EcoEI R protein C-terminal domain-containing protein</fullName>
    </recommendedName>
</protein>
<evidence type="ECO:0000259" key="1">
    <source>
        <dbReference type="Pfam" id="PF08463"/>
    </source>
</evidence>
<gene>
    <name evidence="2" type="ORF">METZ01_LOCUS508299</name>
</gene>
<dbReference type="EMBL" id="UINC01225395">
    <property type="protein sequence ID" value="SVE55445.1"/>
    <property type="molecule type" value="Genomic_DNA"/>
</dbReference>
<feature type="domain" description="EcoEI R protein C-terminal" evidence="1">
    <location>
        <begin position="71"/>
        <end position="226"/>
    </location>
</feature>